<dbReference type="RefSeq" id="WP_041103270.1">
    <property type="nucleotide sequence ID" value="NZ_AP013353.1"/>
</dbReference>
<accession>A0AAT9F8H0</accession>
<keyword evidence="1" id="KW-0175">Coiled coil</keyword>
<reference evidence="3" key="1">
    <citation type="journal article" date="2014" name="Appl. Environ. Microbiol.">
        <title>Molecular Epidemiology of Cases of Mycoplasma californicum Infection in Japan.</title>
        <authorList>
            <person name="Hata E."/>
            <person name="Suzuki K."/>
            <person name="Hanyu H."/>
            <person name="Itoh M."/>
            <person name="Higuchi H."/>
            <person name="Kobayashi H."/>
        </authorList>
    </citation>
    <scope>NUCLEOTIDE SEQUENCE</scope>
    <source>
        <strain evidence="3">HAZ160_1</strain>
    </source>
</reference>
<reference evidence="3" key="4">
    <citation type="submission" date="2024-06" db="EMBL/GenBank/DDBJ databases">
        <authorList>
            <consortium name="Mycoplasma californicum genome sequencing consortium"/>
            <person name="Hata E."/>
            <person name="Tanaka K."/>
            <person name="Tamamura Y."/>
        </authorList>
    </citation>
    <scope>NUCLEOTIDE SEQUENCE</scope>
    <source>
        <strain evidence="3">HAZ160_1</strain>
    </source>
</reference>
<reference evidence="3" key="3">
    <citation type="journal article" date="2019" name="Vet. Microbiol.">
        <title>Mutations associated with change of susceptibility to lincosamides and/or macrolides in field and laboratory-derived Mycoplasma californicum strains in Japan, and development of a rapid detection method for these mutations.</title>
        <authorList>
            <person name="Hata E."/>
            <person name="Nagai K."/>
            <person name="Murakami K."/>
        </authorList>
    </citation>
    <scope>NUCLEOTIDE SEQUENCE</scope>
    <source>
        <strain evidence="3">HAZ160_1</strain>
    </source>
</reference>
<proteinExistence type="predicted"/>
<dbReference type="EMBL" id="AP013353">
    <property type="protein sequence ID" value="BAP01222.1"/>
    <property type="molecule type" value="Genomic_DNA"/>
</dbReference>
<reference evidence="3" key="2">
    <citation type="journal article" date="2014" name="Genome Announc.">
        <title>Complete Genome Sequence of Mycoplasma californicum Strain HAZ160_1 from Bovine Mastitic Milk in Japan.</title>
        <authorList>
            <person name="Hata E."/>
            <person name="Murakami K."/>
        </authorList>
    </citation>
    <scope>NUCLEOTIDE SEQUENCE</scope>
    <source>
        <strain evidence="3">HAZ160_1</strain>
    </source>
</reference>
<gene>
    <name evidence="3" type="ORF">MCAL160_0833</name>
</gene>
<feature type="transmembrane region" description="Helical" evidence="2">
    <location>
        <begin position="204"/>
        <end position="224"/>
    </location>
</feature>
<evidence type="ECO:0000313" key="3">
    <source>
        <dbReference type="EMBL" id="BAP01222.1"/>
    </source>
</evidence>
<feature type="coiled-coil region" evidence="1">
    <location>
        <begin position="118"/>
        <end position="202"/>
    </location>
</feature>
<keyword evidence="2" id="KW-1133">Transmembrane helix</keyword>
<dbReference type="AlphaFoldDB" id="A0AAT9F8H0"/>
<keyword evidence="2" id="KW-0812">Transmembrane</keyword>
<feature type="transmembrane region" description="Helical" evidence="2">
    <location>
        <begin position="230"/>
        <end position="252"/>
    </location>
</feature>
<keyword evidence="2" id="KW-0472">Membrane</keyword>
<evidence type="ECO:0000256" key="2">
    <source>
        <dbReference type="SAM" id="Phobius"/>
    </source>
</evidence>
<organism evidence="3">
    <name type="scientific">Mycoplasmopsis californica HAZ160_1</name>
    <dbReference type="NCBI Taxonomy" id="1397850"/>
    <lineage>
        <taxon>Bacteria</taxon>
        <taxon>Bacillati</taxon>
        <taxon>Mycoplasmatota</taxon>
        <taxon>Mycoplasmoidales</taxon>
        <taxon>Metamycoplasmataceae</taxon>
        <taxon>Mycoplasmopsis</taxon>
    </lineage>
</organism>
<dbReference type="KEGG" id="mcm:MCAL160_0833"/>
<evidence type="ECO:0000256" key="1">
    <source>
        <dbReference type="SAM" id="Coils"/>
    </source>
</evidence>
<sequence>MKNVFSISKQINTFASLTPVSVVQAQNGINSENDVNNRQLTKLFNNMINENSELFDSLTNKMNKEKASTKQIMNSITESEKDQLCDALINKYKKANLLSEEAIKNIELNKEDFKKNLFKQIRNKLLEEKRKSKNEKKELNKQFDSYYKRIVTDAKNKFAVNDDGTENSKNIFQEISRFEELLKNIEEKVNPLAKKIKNLRIASMAFKAGAFAAGALAAGLYALAPSTLGATLPFATGATAAAATFGAISTMLDIIINSFEKKQALVLKLINNFKEWKTKPTSWVIIKAVSFSVSIEYAKFKALSLINYKITERAIKLSAISSRLSSFGVMINIYDLSVSINEYNKFQERMDKLKLVTEQISIQIGNMKNIKWIVVNETPMDKPYWEGGVGGKNLHFKNTETGEIKSLEEMLKYTNFELSSWKMLKVYSKKYGWYIKTFPNKVKFDNLG</sequence>
<name>A0AAT9F8H0_9BACT</name>
<protein>
    <submittedName>
        <fullName evidence="3">Uncharacterized protein</fullName>
    </submittedName>
</protein>